<dbReference type="AlphaFoldDB" id="A0A0D9XM68"/>
<reference evidence="3" key="3">
    <citation type="submission" date="2015-04" db="UniProtKB">
        <authorList>
            <consortium name="EnsemblPlants"/>
        </authorList>
    </citation>
    <scope>IDENTIFICATION</scope>
</reference>
<reference evidence="4" key="2">
    <citation type="submission" date="2013-12" db="EMBL/GenBank/DDBJ databases">
        <authorList>
            <person name="Yu Y."/>
            <person name="Lee S."/>
            <person name="de Baynast K."/>
            <person name="Wissotski M."/>
            <person name="Liu L."/>
            <person name="Talag J."/>
            <person name="Goicoechea J."/>
            <person name="Angelova A."/>
            <person name="Jetty R."/>
            <person name="Kudrna D."/>
            <person name="Golser W."/>
            <person name="Rivera L."/>
            <person name="Zhang J."/>
            <person name="Wing R."/>
        </authorList>
    </citation>
    <scope>NUCLEOTIDE SEQUENCE</scope>
</reference>
<feature type="compositionally biased region" description="Basic and acidic residues" evidence="1">
    <location>
        <begin position="26"/>
        <end position="41"/>
    </location>
</feature>
<dbReference type="Pfam" id="PF12274">
    <property type="entry name" value="DUF3615"/>
    <property type="match status" value="1"/>
</dbReference>
<feature type="compositionally biased region" description="Low complexity" evidence="1">
    <location>
        <begin position="14"/>
        <end position="24"/>
    </location>
</feature>
<keyword evidence="4" id="KW-1185">Reference proteome</keyword>
<dbReference type="InterPro" id="IPR022059">
    <property type="entry name" value="DUF3615"/>
</dbReference>
<feature type="compositionally biased region" description="Polar residues" evidence="1">
    <location>
        <begin position="1"/>
        <end position="13"/>
    </location>
</feature>
<organism evidence="3 4">
    <name type="scientific">Leersia perrieri</name>
    <dbReference type="NCBI Taxonomy" id="77586"/>
    <lineage>
        <taxon>Eukaryota</taxon>
        <taxon>Viridiplantae</taxon>
        <taxon>Streptophyta</taxon>
        <taxon>Embryophyta</taxon>
        <taxon>Tracheophyta</taxon>
        <taxon>Spermatophyta</taxon>
        <taxon>Magnoliopsida</taxon>
        <taxon>Liliopsida</taxon>
        <taxon>Poales</taxon>
        <taxon>Poaceae</taxon>
        <taxon>BOP clade</taxon>
        <taxon>Oryzoideae</taxon>
        <taxon>Oryzeae</taxon>
        <taxon>Oryzinae</taxon>
        <taxon>Leersia</taxon>
    </lineage>
</organism>
<dbReference type="Proteomes" id="UP000032180">
    <property type="component" value="Chromosome 10"/>
</dbReference>
<dbReference type="PANTHER" id="PTHR33326:SF11">
    <property type="entry name" value="OS10G0373300 PROTEIN"/>
    <property type="match status" value="1"/>
</dbReference>
<protein>
    <recommendedName>
        <fullName evidence="2">DUF3615 domain-containing protein</fullName>
    </recommendedName>
</protein>
<evidence type="ECO:0000256" key="1">
    <source>
        <dbReference type="SAM" id="MobiDB-lite"/>
    </source>
</evidence>
<feature type="domain" description="DUF3615" evidence="2">
    <location>
        <begin position="107"/>
        <end position="201"/>
    </location>
</feature>
<evidence type="ECO:0000259" key="2">
    <source>
        <dbReference type="Pfam" id="PF12274"/>
    </source>
</evidence>
<accession>A0A0D9XM68</accession>
<dbReference type="PANTHER" id="PTHR33326">
    <property type="entry name" value="OS05G0543800 PROTEIN"/>
    <property type="match status" value="1"/>
</dbReference>
<reference evidence="3 4" key="1">
    <citation type="submission" date="2012-08" db="EMBL/GenBank/DDBJ databases">
        <title>Oryza genome evolution.</title>
        <authorList>
            <person name="Wing R.A."/>
        </authorList>
    </citation>
    <scope>NUCLEOTIDE SEQUENCE</scope>
</reference>
<name>A0A0D9XM68_9ORYZ</name>
<proteinExistence type="predicted"/>
<feature type="region of interest" description="Disordered" evidence="1">
    <location>
        <begin position="1"/>
        <end position="60"/>
    </location>
</feature>
<evidence type="ECO:0000313" key="4">
    <source>
        <dbReference type="Proteomes" id="UP000032180"/>
    </source>
</evidence>
<dbReference type="EnsemblPlants" id="LPERR10G13710.2">
    <property type="protein sequence ID" value="LPERR10G13710.2"/>
    <property type="gene ID" value="LPERR10G13710"/>
</dbReference>
<dbReference type="eggNOG" id="ENOG502R3IH">
    <property type="taxonomic scope" value="Eukaryota"/>
</dbReference>
<dbReference type="Gramene" id="LPERR10G13710.2">
    <property type="protein sequence ID" value="LPERR10G13710.2"/>
    <property type="gene ID" value="LPERR10G13710"/>
</dbReference>
<evidence type="ECO:0000313" key="3">
    <source>
        <dbReference type="EnsemblPlants" id="LPERR10G13710.2"/>
    </source>
</evidence>
<dbReference type="HOGENOM" id="CLU_086186_2_0_1"/>
<sequence>MKERSNAMSTRVPESTSSSQSSAGGKKKESSKAEYNVEKNDSGCTSAGLKTWENPTPRQSSAISSVDLDLLQDAFVTACRRMRRPRKLPSREELIRRGEEHDRLSLQIALRTYAKKNNMLPSELDFLEVKKRNLIVEGGKGYVHFNFLVKDILDDTSSLFFAEIHPDCKKEDDVYLCCPLEDNDCGNCFGCQRQALDLRHPTSGYLGGHQDVCFPFMVLENEEEEE</sequence>